<organism evidence="1 2">
    <name type="scientific">Ixodes persulcatus</name>
    <name type="common">Taiga tick</name>
    <dbReference type="NCBI Taxonomy" id="34615"/>
    <lineage>
        <taxon>Eukaryota</taxon>
        <taxon>Metazoa</taxon>
        <taxon>Ecdysozoa</taxon>
        <taxon>Arthropoda</taxon>
        <taxon>Chelicerata</taxon>
        <taxon>Arachnida</taxon>
        <taxon>Acari</taxon>
        <taxon>Parasitiformes</taxon>
        <taxon>Ixodida</taxon>
        <taxon>Ixodoidea</taxon>
        <taxon>Ixodidae</taxon>
        <taxon>Ixodinae</taxon>
        <taxon>Ixodes</taxon>
    </lineage>
</organism>
<protein>
    <submittedName>
        <fullName evidence="1">Uncharacterized protein</fullName>
    </submittedName>
</protein>
<gene>
    <name evidence="1" type="ORF">HPB47_004301</name>
</gene>
<dbReference type="EMBL" id="JABSTQ010010652">
    <property type="protein sequence ID" value="KAG0419184.1"/>
    <property type="molecule type" value="Genomic_DNA"/>
</dbReference>
<evidence type="ECO:0000313" key="2">
    <source>
        <dbReference type="Proteomes" id="UP000805193"/>
    </source>
</evidence>
<sequence length="513" mass="56700">MAADVRCPVVLTGDDLGVLGEGDAIPGDFEPGATREPIILSADYSSDSETPAEFDECGKASRSKSTINEIERSASQEDPHTADDPGGEPSLPVEEVPSSEPTLELWDSDQWRQHKKHVFVLSDAGKPIYCRHGSEDQLASLAGVMQALVSCVALSGDQVRYVRAGPLRLAFLLRGPLILVAASSLPLSLQQLQSQLHYVHAQILSVVTGSQLNRVFEQRGNFDLRRLLAGSERFLDSLCDLMDEEPSFLLGAVRCLPLAPSVRETITQTMVRQCSKHKGGSFPAFLILVQGVLSRPVEAVSPSRVSSVCVRAVYALVQKLVFGILVAENQLVALVGMRNGFLHAHVSYLAQGCPACLLLLTVDRDLFFPLQECQRKITERLMWQGCLEAVSQAAKGYSVREAGIPELYHFVYKSKSGAQLSSPRLEAPCVPQRLLAQYRLLHHRMYQPACPLKILFWASDRETLMGWHMAGFELYAAFEPLVDKDAAVRAMSKLLHWIKREEERLFIMSYASL</sequence>
<proteinExistence type="predicted"/>
<comment type="caution">
    <text evidence="1">The sequence shown here is derived from an EMBL/GenBank/DDBJ whole genome shotgun (WGS) entry which is preliminary data.</text>
</comment>
<accession>A0AC60PH04</accession>
<evidence type="ECO:0000313" key="1">
    <source>
        <dbReference type="EMBL" id="KAG0419184.1"/>
    </source>
</evidence>
<keyword evidence="2" id="KW-1185">Reference proteome</keyword>
<dbReference type="Proteomes" id="UP000805193">
    <property type="component" value="Unassembled WGS sequence"/>
</dbReference>
<name>A0AC60PH04_IXOPE</name>
<reference evidence="1 2" key="1">
    <citation type="journal article" date="2020" name="Cell">
        <title>Large-Scale Comparative Analyses of Tick Genomes Elucidate Their Genetic Diversity and Vector Capacities.</title>
        <authorList>
            <consortium name="Tick Genome and Microbiome Consortium (TIGMIC)"/>
            <person name="Jia N."/>
            <person name="Wang J."/>
            <person name="Shi W."/>
            <person name="Du L."/>
            <person name="Sun Y."/>
            <person name="Zhan W."/>
            <person name="Jiang J.F."/>
            <person name="Wang Q."/>
            <person name="Zhang B."/>
            <person name="Ji P."/>
            <person name="Bell-Sakyi L."/>
            <person name="Cui X.M."/>
            <person name="Yuan T.T."/>
            <person name="Jiang B.G."/>
            <person name="Yang W.F."/>
            <person name="Lam T.T."/>
            <person name="Chang Q.C."/>
            <person name="Ding S.J."/>
            <person name="Wang X.J."/>
            <person name="Zhu J.G."/>
            <person name="Ruan X.D."/>
            <person name="Zhao L."/>
            <person name="Wei J.T."/>
            <person name="Ye R.Z."/>
            <person name="Que T.C."/>
            <person name="Du C.H."/>
            <person name="Zhou Y.H."/>
            <person name="Cheng J.X."/>
            <person name="Dai P.F."/>
            <person name="Guo W.B."/>
            <person name="Han X.H."/>
            <person name="Huang E.J."/>
            <person name="Li L.F."/>
            <person name="Wei W."/>
            <person name="Gao Y.C."/>
            <person name="Liu J.Z."/>
            <person name="Shao H.Z."/>
            <person name="Wang X."/>
            <person name="Wang C.C."/>
            <person name="Yang T.C."/>
            <person name="Huo Q.B."/>
            <person name="Li W."/>
            <person name="Chen H.Y."/>
            <person name="Chen S.E."/>
            <person name="Zhou L.G."/>
            <person name="Ni X.B."/>
            <person name="Tian J.H."/>
            <person name="Sheng Y."/>
            <person name="Liu T."/>
            <person name="Pan Y.S."/>
            <person name="Xia L.Y."/>
            <person name="Li J."/>
            <person name="Zhao F."/>
            <person name="Cao W.C."/>
        </authorList>
    </citation>
    <scope>NUCLEOTIDE SEQUENCE [LARGE SCALE GENOMIC DNA]</scope>
    <source>
        <strain evidence="1">Iper-2018</strain>
    </source>
</reference>